<keyword evidence="8 11" id="KW-0808">Transferase</keyword>
<evidence type="ECO:0000256" key="9">
    <source>
        <dbReference type="ARBA" id="ARBA00047340"/>
    </source>
</evidence>
<sequence>MTETELAALCAAITPPDEAARAAAHAHWASLAKPLGGLGGLETTIEDAAALTGSAKLDISRRAVLVLCADNGVVAQGVSQTDSSVTRAVAENLAARRTSVCRMAQTARCEVVPVDMGIAGEPVPGVLDCRIAPGTADFTFGPAMSRAEAVEAIGRGIRLVQEQKKAGVGLLATGEMGIGNTTTSSAVAAVLLGQPVEGMTGRGAGLSDEGLARKIDAIHRGIAKNQPDSADALDVLAKLGGFDIAGLCGVFLGGALEGVPVLADGFISCVAALCAVRLCPAAAKAVFASHCSTEPAAKLVLDALNKKALITAGLHLGEGTGAVAAIPLWDMALAVYDGCYSFEEGGIEAYTPQGGAGC</sequence>
<comment type="similarity">
    <text evidence="3">Belongs to the CobT family.</text>
</comment>
<dbReference type="Gene3D" id="3.40.50.10210">
    <property type="match status" value="1"/>
</dbReference>
<organism evidence="11 12">
    <name type="scientific">Faecalibacterium prausnitzii</name>
    <dbReference type="NCBI Taxonomy" id="853"/>
    <lineage>
        <taxon>Bacteria</taxon>
        <taxon>Bacillati</taxon>
        <taxon>Bacillota</taxon>
        <taxon>Clostridia</taxon>
        <taxon>Eubacteriales</taxon>
        <taxon>Oscillospiraceae</taxon>
        <taxon>Faecalibacterium</taxon>
    </lineage>
</organism>
<evidence type="ECO:0000256" key="4">
    <source>
        <dbReference type="ARBA" id="ARBA00011991"/>
    </source>
</evidence>
<dbReference type="GO" id="GO:0009236">
    <property type="term" value="P:cobalamin biosynthetic process"/>
    <property type="evidence" value="ECO:0007669"/>
    <property type="project" value="UniProtKB-UniRule"/>
</dbReference>
<dbReference type="RefSeq" id="WP_158400791.1">
    <property type="nucleotide sequence ID" value="NZ_PRLB01000004.1"/>
</dbReference>
<dbReference type="Gene3D" id="1.10.1610.10">
    <property type="match status" value="1"/>
</dbReference>
<reference evidence="11 12" key="1">
    <citation type="submission" date="2018-02" db="EMBL/GenBank/DDBJ databases">
        <title>Complete genome sequencing of Faecalibacterium prausnitzii strains isolated from the human gut.</title>
        <authorList>
            <person name="Fitzgerald B.C."/>
            <person name="Shkoporov A.N."/>
            <person name="Ross P.R."/>
            <person name="Hill C."/>
        </authorList>
    </citation>
    <scope>NUCLEOTIDE SEQUENCE [LARGE SCALE GENOMIC DNA]</scope>
    <source>
        <strain evidence="11 12">APC942/32-1</strain>
    </source>
</reference>
<dbReference type="EMBL" id="PRLB01000004">
    <property type="protein sequence ID" value="RAW54418.1"/>
    <property type="molecule type" value="Genomic_DNA"/>
</dbReference>
<dbReference type="AlphaFoldDB" id="A0A329U0I3"/>
<evidence type="ECO:0000256" key="7">
    <source>
        <dbReference type="ARBA" id="ARBA00022676"/>
    </source>
</evidence>
<keyword evidence="7 11" id="KW-0328">Glycosyltransferase</keyword>
<gene>
    <name evidence="11" type="primary">cobT</name>
    <name evidence="11" type="ORF">C4N26_06005</name>
</gene>
<evidence type="ECO:0000256" key="5">
    <source>
        <dbReference type="ARBA" id="ARBA00015486"/>
    </source>
</evidence>
<accession>A0A329U0I3</accession>
<evidence type="ECO:0000256" key="2">
    <source>
        <dbReference type="ARBA" id="ARBA00005049"/>
    </source>
</evidence>
<evidence type="ECO:0000313" key="12">
    <source>
        <dbReference type="Proteomes" id="UP000251144"/>
    </source>
</evidence>
<name>A0A329U0I3_9FIRM</name>
<dbReference type="Pfam" id="PF02277">
    <property type="entry name" value="DBI_PRT"/>
    <property type="match status" value="1"/>
</dbReference>
<dbReference type="InterPro" id="IPR023195">
    <property type="entry name" value="Nict_dMeBzImd_PRibTrfase_N"/>
</dbReference>
<evidence type="ECO:0000256" key="10">
    <source>
        <dbReference type="NCBIfam" id="TIGR03160"/>
    </source>
</evidence>
<dbReference type="FunFam" id="3.40.50.10210:FF:000001">
    <property type="entry name" value="Nicotinate-nucleotide--dimethylbenzimidazole phosphoribosyltransferase"/>
    <property type="match status" value="1"/>
</dbReference>
<dbReference type="NCBIfam" id="NF000996">
    <property type="entry name" value="PRK00105.1"/>
    <property type="match status" value="1"/>
</dbReference>
<dbReference type="OrthoDB" id="9781491at2"/>
<dbReference type="NCBIfam" id="TIGR03160">
    <property type="entry name" value="cobT_DBIPRT"/>
    <property type="match status" value="1"/>
</dbReference>
<comment type="pathway">
    <text evidence="2">Nucleoside biosynthesis; alpha-ribazole biosynthesis; alpha-ribazole from 5,6-dimethylbenzimidazole: step 1/2.</text>
</comment>
<dbReference type="GO" id="GO:0008939">
    <property type="term" value="F:nicotinate-nucleotide-dimethylbenzimidazole phosphoribosyltransferase activity"/>
    <property type="evidence" value="ECO:0007669"/>
    <property type="project" value="UniProtKB-UniRule"/>
</dbReference>
<evidence type="ECO:0000256" key="3">
    <source>
        <dbReference type="ARBA" id="ARBA00007110"/>
    </source>
</evidence>
<dbReference type="UniPathway" id="UPA00061">
    <property type="reaction ID" value="UER00516"/>
</dbReference>
<dbReference type="CDD" id="cd02439">
    <property type="entry name" value="DMB-PRT_CobT"/>
    <property type="match status" value="1"/>
</dbReference>
<dbReference type="InterPro" id="IPR036087">
    <property type="entry name" value="Nict_dMeBzImd_PRibTrfase_sf"/>
</dbReference>
<proteinExistence type="inferred from homology"/>
<dbReference type="SUPFAM" id="SSF52733">
    <property type="entry name" value="Nicotinate mononucleotide:5,6-dimethylbenzimidazole phosphoribosyltransferase (CobT)"/>
    <property type="match status" value="1"/>
</dbReference>
<dbReference type="PANTHER" id="PTHR43463:SF1">
    <property type="entry name" value="NICOTINATE-NUCLEOTIDE--DIMETHYLBENZIMIDAZOLE PHOSPHORIBOSYLTRANSFERASE"/>
    <property type="match status" value="1"/>
</dbReference>
<evidence type="ECO:0000256" key="8">
    <source>
        <dbReference type="ARBA" id="ARBA00022679"/>
    </source>
</evidence>
<comment type="function">
    <text evidence="1">Catalyzes the synthesis of alpha-ribazole-5'-phosphate from nicotinate mononucleotide (NAMN) and 5,6-dimethylbenzimidazole (DMB).</text>
</comment>
<evidence type="ECO:0000256" key="1">
    <source>
        <dbReference type="ARBA" id="ARBA00002197"/>
    </source>
</evidence>
<keyword evidence="6" id="KW-0169">Cobalamin biosynthesis</keyword>
<dbReference type="InterPro" id="IPR017846">
    <property type="entry name" value="Nict_dMeBzImd_PRibTrfase_bact"/>
</dbReference>
<comment type="catalytic activity">
    <reaction evidence="9">
        <text>5,6-dimethylbenzimidazole + nicotinate beta-D-ribonucleotide = alpha-ribazole 5'-phosphate + nicotinate + H(+)</text>
        <dbReference type="Rhea" id="RHEA:11196"/>
        <dbReference type="ChEBI" id="CHEBI:15378"/>
        <dbReference type="ChEBI" id="CHEBI:15890"/>
        <dbReference type="ChEBI" id="CHEBI:32544"/>
        <dbReference type="ChEBI" id="CHEBI:57502"/>
        <dbReference type="ChEBI" id="CHEBI:57918"/>
        <dbReference type="EC" id="2.4.2.21"/>
    </reaction>
</comment>
<dbReference type="PANTHER" id="PTHR43463">
    <property type="entry name" value="NICOTINATE-NUCLEOTIDE--DIMETHYLBENZIMIDAZOLE PHOSPHORIBOSYLTRANSFERASE"/>
    <property type="match status" value="1"/>
</dbReference>
<protein>
    <recommendedName>
        <fullName evidence="5 10">Nicotinate-nucleotide--dimethylbenzimidazole phosphoribosyltransferase</fullName>
        <ecNumber evidence="4 10">2.4.2.21</ecNumber>
    </recommendedName>
</protein>
<dbReference type="Proteomes" id="UP000251144">
    <property type="component" value="Unassembled WGS sequence"/>
</dbReference>
<dbReference type="EC" id="2.4.2.21" evidence="4 10"/>
<evidence type="ECO:0000313" key="11">
    <source>
        <dbReference type="EMBL" id="RAW54418.1"/>
    </source>
</evidence>
<evidence type="ECO:0000256" key="6">
    <source>
        <dbReference type="ARBA" id="ARBA00022573"/>
    </source>
</evidence>
<comment type="caution">
    <text evidence="11">The sequence shown here is derived from an EMBL/GenBank/DDBJ whole genome shotgun (WGS) entry which is preliminary data.</text>
</comment>
<dbReference type="InterPro" id="IPR003200">
    <property type="entry name" value="Nict_dMeBzImd_PRibTrfase"/>
</dbReference>